<reference evidence="2 3" key="1">
    <citation type="submission" date="2019-11" db="EMBL/GenBank/DDBJ databases">
        <title>Type strains purchased from KCTC, JCM and DSMZ.</title>
        <authorList>
            <person name="Lu H."/>
        </authorList>
    </citation>
    <scope>NUCLEOTIDE SEQUENCE [LARGE SCALE GENOMIC DNA]</scope>
    <source>
        <strain evidence="2 3">JCM 31587</strain>
    </source>
</reference>
<dbReference type="InterPro" id="IPR010835">
    <property type="entry name" value="DUF1439"/>
</dbReference>
<gene>
    <name evidence="2" type="ORF">GM658_24665</name>
</gene>
<dbReference type="EMBL" id="WNKX01000027">
    <property type="protein sequence ID" value="MTW13809.1"/>
    <property type="molecule type" value="Genomic_DNA"/>
</dbReference>
<dbReference type="OrthoDB" id="8535650at2"/>
<comment type="caution">
    <text evidence="2">The sequence shown here is derived from an EMBL/GenBank/DDBJ whole genome shotgun (WGS) entry which is preliminary data.</text>
</comment>
<keyword evidence="1" id="KW-0732">Signal</keyword>
<dbReference type="PROSITE" id="PS51257">
    <property type="entry name" value="PROKAR_LIPOPROTEIN"/>
    <property type="match status" value="1"/>
</dbReference>
<name>A0A6L6QN71_9BURK</name>
<feature type="chain" id="PRO_5027066460" evidence="1">
    <location>
        <begin position="37"/>
        <end position="198"/>
    </location>
</feature>
<accession>A0A6L6QN71</accession>
<evidence type="ECO:0000313" key="2">
    <source>
        <dbReference type="EMBL" id="MTW13809.1"/>
    </source>
</evidence>
<feature type="signal peptide" evidence="1">
    <location>
        <begin position="1"/>
        <end position="36"/>
    </location>
</feature>
<dbReference type="Proteomes" id="UP000472320">
    <property type="component" value="Unassembled WGS sequence"/>
</dbReference>
<evidence type="ECO:0000313" key="3">
    <source>
        <dbReference type="Proteomes" id="UP000472320"/>
    </source>
</evidence>
<dbReference type="Pfam" id="PF07273">
    <property type="entry name" value="DUF1439"/>
    <property type="match status" value="1"/>
</dbReference>
<dbReference type="Gene3D" id="3.15.10.40">
    <property type="entry name" value="Uncharacterised protein PF07273, DUF1439"/>
    <property type="match status" value="1"/>
</dbReference>
<keyword evidence="3" id="KW-1185">Reference proteome</keyword>
<protein>
    <submittedName>
        <fullName evidence="2">DUF1439 domain-containing protein</fullName>
    </submittedName>
</protein>
<dbReference type="AlphaFoldDB" id="A0A6L6QN71"/>
<sequence length="198" mass="21860">MTQERSMNQHRRLAVRAALAAGAAATVLLAGCATFAGPRDYDVPLAKLQRNLDQRFPIEHRALAVFDLRLLQPRLETMPNDRIALTALVSVSSPLMPQAYTGSISLSGRLNIDQSRNAVMLADTRLEDFTLDGLDERTQRQVSGAARVLANNLAHDTPIYTWRPDELRYAGVQFVPTAIRTSASGLSIHLEPMRDGRL</sequence>
<evidence type="ECO:0000256" key="1">
    <source>
        <dbReference type="SAM" id="SignalP"/>
    </source>
</evidence>
<organism evidence="2 3">
    <name type="scientific">Massilia eburnea</name>
    <dbReference type="NCBI Taxonomy" id="1776165"/>
    <lineage>
        <taxon>Bacteria</taxon>
        <taxon>Pseudomonadati</taxon>
        <taxon>Pseudomonadota</taxon>
        <taxon>Betaproteobacteria</taxon>
        <taxon>Burkholderiales</taxon>
        <taxon>Oxalobacteraceae</taxon>
        <taxon>Telluria group</taxon>
        <taxon>Massilia</taxon>
    </lineage>
</organism>
<proteinExistence type="predicted"/>